<reference evidence="2 3" key="1">
    <citation type="submission" date="2019-07" db="EMBL/GenBank/DDBJ databases">
        <title>Venturia inaequalis Genome Resource.</title>
        <authorList>
            <person name="Lichtner F.J."/>
        </authorList>
    </citation>
    <scope>NUCLEOTIDE SEQUENCE [LARGE SCALE GENOMIC DNA]</scope>
    <source>
        <strain evidence="2 3">DMI_063113</strain>
    </source>
</reference>
<comment type="caution">
    <text evidence="2">The sequence shown here is derived from an EMBL/GenBank/DDBJ whole genome shotgun (WGS) entry which is preliminary data.</text>
</comment>
<feature type="chain" id="PRO_5034804330" description="DUF4189 domain-containing protein" evidence="1">
    <location>
        <begin position="19"/>
        <end position="97"/>
    </location>
</feature>
<dbReference type="AlphaFoldDB" id="A0A8H3U211"/>
<sequence>MHLQTLLPAILFAQTSFAGNSPYYCCVQYETSVHAKGFARYFLNGGTENWKPQLNRACQIELTKTGEDCGKWTVTASKGNLAAIALRRDRKLNATHN</sequence>
<keyword evidence="3" id="KW-1185">Reference proteome</keyword>
<evidence type="ECO:0000256" key="1">
    <source>
        <dbReference type="SAM" id="SignalP"/>
    </source>
</evidence>
<dbReference type="EMBL" id="WNWR01002137">
    <property type="protein sequence ID" value="KAE9961671.1"/>
    <property type="molecule type" value="Genomic_DNA"/>
</dbReference>
<dbReference type="Proteomes" id="UP000490939">
    <property type="component" value="Unassembled WGS sequence"/>
</dbReference>
<feature type="signal peptide" evidence="1">
    <location>
        <begin position="1"/>
        <end position="18"/>
    </location>
</feature>
<accession>A0A8H3U211</accession>
<gene>
    <name evidence="2" type="ORF">EG327_003374</name>
</gene>
<evidence type="ECO:0000313" key="3">
    <source>
        <dbReference type="Proteomes" id="UP000490939"/>
    </source>
</evidence>
<proteinExistence type="predicted"/>
<name>A0A8H3U211_VENIN</name>
<protein>
    <recommendedName>
        <fullName evidence="4">DUF4189 domain-containing protein</fullName>
    </recommendedName>
</protein>
<keyword evidence="1" id="KW-0732">Signal</keyword>
<evidence type="ECO:0000313" key="2">
    <source>
        <dbReference type="EMBL" id="KAE9961671.1"/>
    </source>
</evidence>
<organism evidence="2 3">
    <name type="scientific">Venturia inaequalis</name>
    <name type="common">Apple scab fungus</name>
    <dbReference type="NCBI Taxonomy" id="5025"/>
    <lineage>
        <taxon>Eukaryota</taxon>
        <taxon>Fungi</taxon>
        <taxon>Dikarya</taxon>
        <taxon>Ascomycota</taxon>
        <taxon>Pezizomycotina</taxon>
        <taxon>Dothideomycetes</taxon>
        <taxon>Pleosporomycetidae</taxon>
        <taxon>Venturiales</taxon>
        <taxon>Venturiaceae</taxon>
        <taxon>Venturia</taxon>
    </lineage>
</organism>
<evidence type="ECO:0008006" key="4">
    <source>
        <dbReference type="Google" id="ProtNLM"/>
    </source>
</evidence>